<organism evidence="3">
    <name type="scientific">Oryza sativa subsp. japonica</name>
    <name type="common">Rice</name>
    <dbReference type="NCBI Taxonomy" id="39947"/>
    <lineage>
        <taxon>Eukaryota</taxon>
        <taxon>Viridiplantae</taxon>
        <taxon>Streptophyta</taxon>
        <taxon>Embryophyta</taxon>
        <taxon>Tracheophyta</taxon>
        <taxon>Spermatophyta</taxon>
        <taxon>Magnoliopsida</taxon>
        <taxon>Liliopsida</taxon>
        <taxon>Poales</taxon>
        <taxon>Poaceae</taxon>
        <taxon>BOP clade</taxon>
        <taxon>Oryzoideae</taxon>
        <taxon>Oryzeae</taxon>
        <taxon>Oryzinae</taxon>
        <taxon>Oryza</taxon>
        <taxon>Oryza sativa</taxon>
    </lineage>
</organism>
<dbReference type="Pfam" id="PF05754">
    <property type="entry name" value="DUF834"/>
    <property type="match status" value="1"/>
</dbReference>
<evidence type="ECO:0000313" key="3">
    <source>
        <dbReference type="EMBL" id="AAQ56431.1"/>
    </source>
</evidence>
<name>Q6UUE0_ORYSJ</name>
<dbReference type="EMBL" id="AY360389">
    <property type="protein sequence ID" value="AAQ56431.1"/>
    <property type="molecule type" value="Genomic_DNA"/>
</dbReference>
<feature type="domain" description="DUF834" evidence="2">
    <location>
        <begin position="49"/>
        <end position="100"/>
    </location>
</feature>
<evidence type="ECO:0000256" key="1">
    <source>
        <dbReference type="SAM" id="MobiDB-lite"/>
    </source>
</evidence>
<protein>
    <recommendedName>
        <fullName evidence="2">DUF834 domain-containing protein</fullName>
    </recommendedName>
</protein>
<dbReference type="AlphaFoldDB" id="Q6UUE0"/>
<evidence type="ECO:0000259" key="2">
    <source>
        <dbReference type="Pfam" id="PF05754"/>
    </source>
</evidence>
<accession>Q6UUE0</accession>
<dbReference type="InterPro" id="IPR008552">
    <property type="entry name" value="DUF834"/>
</dbReference>
<proteinExistence type="predicted"/>
<sequence>MTSSPAAQAPLVAGELGHGGANRGHQRDEHDAGNSQGAARPRTTMGNGRRRGRVSGGLRLDGVGGAPVGFGGNGGVDGVRLLLANPVIATATGGDHHGDGARRLKRLRS</sequence>
<feature type="region of interest" description="Disordered" evidence="1">
    <location>
        <begin position="1"/>
        <end position="66"/>
    </location>
</feature>
<gene>
    <name evidence="3" type="ORF">OSJNBa0024A05.10</name>
</gene>
<reference evidence="3" key="1">
    <citation type="journal article" date="2004" name="Nat. Genet.">
        <title>Sequencing of a rice centromere uncovers active genes.</title>
        <authorList>
            <person name="Nagaki K."/>
            <person name="Cheng Z."/>
            <person name="Ouyang S."/>
            <person name="Talbert P.B."/>
            <person name="Kim M."/>
            <person name="Jones K.M."/>
            <person name="Henikoff S."/>
            <person name="Buell C.R."/>
            <person name="Jiang J."/>
        </authorList>
    </citation>
    <scope>NUCLEOTIDE SEQUENCE</scope>
</reference>